<dbReference type="Gene3D" id="3.30.565.10">
    <property type="entry name" value="Histidine kinase-like ATPase, C-terminal domain"/>
    <property type="match status" value="1"/>
</dbReference>
<dbReference type="STRING" id="1481914.JCM19241_4266"/>
<dbReference type="PROSITE" id="PS50885">
    <property type="entry name" value="HAMP"/>
    <property type="match status" value="1"/>
</dbReference>
<keyword evidence="10 13" id="KW-1133">Transmembrane helix</keyword>
<evidence type="ECO:0000256" key="5">
    <source>
        <dbReference type="ARBA" id="ARBA00022475"/>
    </source>
</evidence>
<dbReference type="EC" id="2.7.13.3" evidence="4"/>
<evidence type="ECO:0000256" key="12">
    <source>
        <dbReference type="SAM" id="Coils"/>
    </source>
</evidence>
<evidence type="ECO:0000259" key="15">
    <source>
        <dbReference type="PROSITE" id="PS50885"/>
    </source>
</evidence>
<keyword evidence="11 13" id="KW-0472">Membrane</keyword>
<dbReference type="SUPFAM" id="SSF47384">
    <property type="entry name" value="Homodimeric domain of signal transducing histidine kinase"/>
    <property type="match status" value="1"/>
</dbReference>
<dbReference type="Pfam" id="PF02518">
    <property type="entry name" value="HATPase_c"/>
    <property type="match status" value="1"/>
</dbReference>
<keyword evidence="7" id="KW-0808">Transferase</keyword>
<dbReference type="Pfam" id="PF17202">
    <property type="entry name" value="sCache_3_3"/>
    <property type="match status" value="1"/>
</dbReference>
<feature type="transmembrane region" description="Helical" evidence="13">
    <location>
        <begin position="21"/>
        <end position="45"/>
    </location>
</feature>
<dbReference type="AlphaFoldDB" id="A0A0B8QQW3"/>
<accession>A0A0B8QQW3</accession>
<feature type="coiled-coil region" evidence="12">
    <location>
        <begin position="359"/>
        <end position="393"/>
    </location>
</feature>
<dbReference type="PRINTS" id="PR00344">
    <property type="entry name" value="BCTRLSENSOR"/>
</dbReference>
<dbReference type="Pfam" id="PF00512">
    <property type="entry name" value="HisKA"/>
    <property type="match status" value="1"/>
</dbReference>
<keyword evidence="12" id="KW-0175">Coiled coil</keyword>
<dbReference type="InterPro" id="IPR033463">
    <property type="entry name" value="sCache_3"/>
</dbReference>
<dbReference type="Gene3D" id="6.10.340.10">
    <property type="match status" value="1"/>
</dbReference>
<keyword evidence="8 13" id="KW-0812">Transmembrane</keyword>
<dbReference type="InterPro" id="IPR036097">
    <property type="entry name" value="HisK_dim/P_sf"/>
</dbReference>
<dbReference type="InterPro" id="IPR005467">
    <property type="entry name" value="His_kinase_dom"/>
</dbReference>
<proteinExistence type="predicted"/>
<evidence type="ECO:0000256" key="8">
    <source>
        <dbReference type="ARBA" id="ARBA00022692"/>
    </source>
</evidence>
<evidence type="ECO:0000256" key="2">
    <source>
        <dbReference type="ARBA" id="ARBA00004533"/>
    </source>
</evidence>
<dbReference type="PROSITE" id="PS50109">
    <property type="entry name" value="HIS_KIN"/>
    <property type="match status" value="1"/>
</dbReference>
<dbReference type="Proteomes" id="UP000031666">
    <property type="component" value="Unassembled WGS sequence"/>
</dbReference>
<keyword evidence="9 16" id="KW-0418">Kinase</keyword>
<dbReference type="InterPro" id="IPR003660">
    <property type="entry name" value="HAMP_dom"/>
</dbReference>
<dbReference type="GO" id="GO:0000155">
    <property type="term" value="F:phosphorelay sensor kinase activity"/>
    <property type="evidence" value="ECO:0007669"/>
    <property type="project" value="InterPro"/>
</dbReference>
<evidence type="ECO:0000259" key="14">
    <source>
        <dbReference type="PROSITE" id="PS50109"/>
    </source>
</evidence>
<dbReference type="Gene3D" id="1.10.287.130">
    <property type="match status" value="1"/>
</dbReference>
<evidence type="ECO:0000256" key="1">
    <source>
        <dbReference type="ARBA" id="ARBA00000085"/>
    </source>
</evidence>
<reference evidence="16 17" key="1">
    <citation type="submission" date="2015-01" db="EMBL/GenBank/DDBJ databases">
        <title>Vibrio sp. C94 JCM 19241 whole genome shotgun sequence.</title>
        <authorList>
            <person name="Sawabe T."/>
            <person name="Meirelles P."/>
            <person name="Feng G."/>
            <person name="Sayaka M."/>
            <person name="Hattori M."/>
            <person name="Ohkuma M."/>
        </authorList>
    </citation>
    <scope>NUCLEOTIDE SEQUENCE [LARGE SCALE GENOMIC DNA]</scope>
    <source>
        <strain evidence="17">JCM 19241</strain>
    </source>
</reference>
<evidence type="ECO:0000256" key="4">
    <source>
        <dbReference type="ARBA" id="ARBA00012438"/>
    </source>
</evidence>
<evidence type="ECO:0000256" key="3">
    <source>
        <dbReference type="ARBA" id="ARBA00004651"/>
    </source>
</evidence>
<dbReference type="PANTHER" id="PTHR43065">
    <property type="entry name" value="SENSOR HISTIDINE KINASE"/>
    <property type="match status" value="1"/>
</dbReference>
<dbReference type="InterPro" id="IPR036890">
    <property type="entry name" value="HATPase_C_sf"/>
</dbReference>
<comment type="subcellular location">
    <subcellularLocation>
        <location evidence="2">Cell inner membrane</location>
    </subcellularLocation>
    <subcellularLocation>
        <location evidence="3">Cell membrane</location>
        <topology evidence="3">Multi-pass membrane protein</topology>
    </subcellularLocation>
</comment>
<evidence type="ECO:0000256" key="7">
    <source>
        <dbReference type="ARBA" id="ARBA00022679"/>
    </source>
</evidence>
<feature type="domain" description="Histidine kinase" evidence="14">
    <location>
        <begin position="430"/>
        <end position="618"/>
    </location>
</feature>
<reference evidence="16 17" key="2">
    <citation type="submission" date="2015-01" db="EMBL/GenBank/DDBJ databases">
        <authorList>
            <consortium name="NBRP consortium"/>
            <person name="Sawabe T."/>
            <person name="Meirelles P."/>
            <person name="Feng G."/>
            <person name="Sayaka M."/>
            <person name="Hattori M."/>
            <person name="Ohkuma M."/>
        </authorList>
    </citation>
    <scope>NUCLEOTIDE SEQUENCE [LARGE SCALE GENOMIC DNA]</scope>
    <source>
        <strain evidence="17">JCM 19241</strain>
    </source>
</reference>
<dbReference type="PANTHER" id="PTHR43065:SF22">
    <property type="entry name" value="HISTIDINE KINASE"/>
    <property type="match status" value="1"/>
</dbReference>
<evidence type="ECO:0000256" key="6">
    <source>
        <dbReference type="ARBA" id="ARBA00022553"/>
    </source>
</evidence>
<dbReference type="InterPro" id="IPR004358">
    <property type="entry name" value="Sig_transdc_His_kin-like_C"/>
</dbReference>
<evidence type="ECO:0000256" key="9">
    <source>
        <dbReference type="ARBA" id="ARBA00022777"/>
    </source>
</evidence>
<keyword evidence="5" id="KW-1003">Cell membrane</keyword>
<organism evidence="16 17">
    <name type="scientific">Vibrio ishigakensis</name>
    <dbReference type="NCBI Taxonomy" id="1481914"/>
    <lineage>
        <taxon>Bacteria</taxon>
        <taxon>Pseudomonadati</taxon>
        <taxon>Pseudomonadota</taxon>
        <taxon>Gammaproteobacteria</taxon>
        <taxon>Vibrionales</taxon>
        <taxon>Vibrionaceae</taxon>
        <taxon>Vibrio</taxon>
    </lineage>
</organism>
<dbReference type="InterPro" id="IPR029151">
    <property type="entry name" value="Sensor-like_sf"/>
</dbReference>
<comment type="caution">
    <text evidence="16">The sequence shown here is derived from an EMBL/GenBank/DDBJ whole genome shotgun (WGS) entry which is preliminary data.</text>
</comment>
<dbReference type="SUPFAM" id="SSF103190">
    <property type="entry name" value="Sensory domain-like"/>
    <property type="match status" value="1"/>
</dbReference>
<dbReference type="EMBL" id="BBSC01000006">
    <property type="protein sequence ID" value="GAM76729.1"/>
    <property type="molecule type" value="Genomic_DNA"/>
</dbReference>
<dbReference type="GO" id="GO:0005886">
    <property type="term" value="C:plasma membrane"/>
    <property type="evidence" value="ECO:0007669"/>
    <property type="project" value="UniProtKB-SubCell"/>
</dbReference>
<comment type="catalytic activity">
    <reaction evidence="1">
        <text>ATP + protein L-histidine = ADP + protein N-phospho-L-histidine.</text>
        <dbReference type="EC" id="2.7.13.3"/>
    </reaction>
</comment>
<feature type="transmembrane region" description="Helical" evidence="13">
    <location>
        <begin position="293"/>
        <end position="316"/>
    </location>
</feature>
<evidence type="ECO:0000313" key="17">
    <source>
        <dbReference type="Proteomes" id="UP000031666"/>
    </source>
</evidence>
<evidence type="ECO:0000313" key="16">
    <source>
        <dbReference type="EMBL" id="GAM76729.1"/>
    </source>
</evidence>
<evidence type="ECO:0000256" key="10">
    <source>
        <dbReference type="ARBA" id="ARBA00022989"/>
    </source>
</evidence>
<keyword evidence="6" id="KW-0597">Phosphoprotein</keyword>
<evidence type="ECO:0000256" key="13">
    <source>
        <dbReference type="SAM" id="Phobius"/>
    </source>
</evidence>
<sequence length="618" mass="70259">MRLMVKWAQKWRRRFQTMVRYRLMFLTSAPIFLTLIALIGITIYWSIQYTWQNALHDVSERLEQAKNTLVQEQTMQQQQLDALANSYQFRDKLQSQELDSWLKSEKLSHHWDFISFKDKPRDSGTSLEVLLAGELSEKLKQKAIVPIKGEDGIESRALSLISHVRVEDPNGEYLGTLTAGRLINNNDQLVDNIRDRIYPRIKEVPSLKGTVTLFLDDLRVASNVPLNQRRAVGTFVSDKVRKQVLLSGNTWSDLATINDTWYISAYLPLKNGQDETIGMLYTGYRMKPFLATYLTNIVEVAVITVLILALSGIAVYRGSRDLFAPFERIHRVVRLVQIGKPTRIGDLGLNEDHELAQLARQFDNMLDSLEASHQELQQAAHSLEDKVERRTQSLHEKTQQLEHHIKLLNQTRDKLVVSEKLAALGELTAGIAHEINNPVAVILGNIELIKLGLSMAGSELEVDEEVATIIAQIDRIRNITHSLLQYSRQGGIQDEVTWQYVNPIIEESVVLVKTGDKKRGIEFITNLKARSSVEINRNQLLQVLVNLQMNAVHAMDNRGRLIIESEDWVEHGETQGALIRVIDEGCGIAPARLARIFDPFYTTKRQGTGLGFLCLKVY</sequence>
<dbReference type="CDD" id="cd00082">
    <property type="entry name" value="HisKA"/>
    <property type="match status" value="1"/>
</dbReference>
<protein>
    <recommendedName>
        <fullName evidence="4">histidine kinase</fullName>
        <ecNumber evidence="4">2.7.13.3</ecNumber>
    </recommendedName>
</protein>
<feature type="domain" description="HAMP" evidence="15">
    <location>
        <begin position="320"/>
        <end position="374"/>
    </location>
</feature>
<dbReference type="SMART" id="SM00388">
    <property type="entry name" value="HisKA"/>
    <property type="match status" value="1"/>
</dbReference>
<dbReference type="SMART" id="SM00387">
    <property type="entry name" value="HATPase_c"/>
    <property type="match status" value="1"/>
</dbReference>
<dbReference type="SUPFAM" id="SSF55874">
    <property type="entry name" value="ATPase domain of HSP90 chaperone/DNA topoisomerase II/histidine kinase"/>
    <property type="match status" value="1"/>
</dbReference>
<name>A0A0B8QQW3_9VIBR</name>
<dbReference type="InterPro" id="IPR003661">
    <property type="entry name" value="HisK_dim/P_dom"/>
</dbReference>
<evidence type="ECO:0000256" key="11">
    <source>
        <dbReference type="ARBA" id="ARBA00023136"/>
    </source>
</evidence>
<dbReference type="InterPro" id="IPR003594">
    <property type="entry name" value="HATPase_dom"/>
</dbReference>
<gene>
    <name evidence="16" type="ORF">JCM19241_4266</name>
</gene>